<comment type="caution">
    <text evidence="5">The sequence shown here is derived from an EMBL/GenBank/DDBJ whole genome shotgun (WGS) entry which is preliminary data.</text>
</comment>
<proteinExistence type="inferred from homology"/>
<evidence type="ECO:0000313" key="6">
    <source>
        <dbReference type="Proteomes" id="UP001301769"/>
    </source>
</evidence>
<keyword evidence="3" id="KW-0560">Oxidoreductase</keyword>
<protein>
    <submittedName>
        <fullName evidence="5">15-hydroxyprostaglandin dehydrogenase</fullName>
    </submittedName>
</protein>
<dbReference type="PROSITE" id="PS00061">
    <property type="entry name" value="ADH_SHORT"/>
    <property type="match status" value="1"/>
</dbReference>
<evidence type="ECO:0000256" key="2">
    <source>
        <dbReference type="ARBA" id="ARBA00022857"/>
    </source>
</evidence>
<evidence type="ECO:0000256" key="3">
    <source>
        <dbReference type="ARBA" id="ARBA00023002"/>
    </source>
</evidence>
<dbReference type="Pfam" id="PF00106">
    <property type="entry name" value="adh_short"/>
    <property type="match status" value="1"/>
</dbReference>
<reference evidence="5" key="2">
    <citation type="submission" date="2023-05" db="EMBL/GenBank/DDBJ databases">
        <authorList>
            <consortium name="Lawrence Berkeley National Laboratory"/>
            <person name="Steindorff A."/>
            <person name="Hensen N."/>
            <person name="Bonometti L."/>
            <person name="Westerberg I."/>
            <person name="Brannstrom I.O."/>
            <person name="Guillou S."/>
            <person name="Cros-Aarteil S."/>
            <person name="Calhoun S."/>
            <person name="Haridas S."/>
            <person name="Kuo A."/>
            <person name="Mondo S."/>
            <person name="Pangilinan J."/>
            <person name="Riley R."/>
            <person name="Labutti K."/>
            <person name="Andreopoulos B."/>
            <person name="Lipzen A."/>
            <person name="Chen C."/>
            <person name="Yanf M."/>
            <person name="Daum C."/>
            <person name="Ng V."/>
            <person name="Clum A."/>
            <person name="Ohm R."/>
            <person name="Martin F."/>
            <person name="Silar P."/>
            <person name="Natvig D."/>
            <person name="Lalanne C."/>
            <person name="Gautier V."/>
            <person name="Ament-Velasquez S.L."/>
            <person name="Kruys A."/>
            <person name="Hutchinson M.I."/>
            <person name="Powell A.J."/>
            <person name="Barry K."/>
            <person name="Miller A.N."/>
            <person name="Grigoriev I.V."/>
            <person name="Debuchy R."/>
            <person name="Gladieux P."/>
            <person name="Thoren M.H."/>
            <person name="Johannesson H."/>
        </authorList>
    </citation>
    <scope>NUCLEOTIDE SEQUENCE</scope>
    <source>
        <strain evidence="5">PSN293</strain>
    </source>
</reference>
<dbReference type="GO" id="GO:0016616">
    <property type="term" value="F:oxidoreductase activity, acting on the CH-OH group of donors, NAD or NADP as acceptor"/>
    <property type="evidence" value="ECO:0007669"/>
    <property type="project" value="TreeGrafter"/>
</dbReference>
<evidence type="ECO:0000256" key="4">
    <source>
        <dbReference type="RuleBase" id="RU000363"/>
    </source>
</evidence>
<dbReference type="InterPro" id="IPR002347">
    <property type="entry name" value="SDR_fam"/>
</dbReference>
<dbReference type="PRINTS" id="PR00081">
    <property type="entry name" value="GDHRDH"/>
</dbReference>
<dbReference type="Proteomes" id="UP001301769">
    <property type="component" value="Unassembled WGS sequence"/>
</dbReference>
<keyword evidence="2" id="KW-0521">NADP</keyword>
<evidence type="ECO:0000313" key="5">
    <source>
        <dbReference type="EMBL" id="KAK4216315.1"/>
    </source>
</evidence>
<reference evidence="5" key="1">
    <citation type="journal article" date="2023" name="Mol. Phylogenet. Evol.">
        <title>Genome-scale phylogeny and comparative genomics of the fungal order Sordariales.</title>
        <authorList>
            <person name="Hensen N."/>
            <person name="Bonometti L."/>
            <person name="Westerberg I."/>
            <person name="Brannstrom I.O."/>
            <person name="Guillou S."/>
            <person name="Cros-Aarteil S."/>
            <person name="Calhoun S."/>
            <person name="Haridas S."/>
            <person name="Kuo A."/>
            <person name="Mondo S."/>
            <person name="Pangilinan J."/>
            <person name="Riley R."/>
            <person name="LaButti K."/>
            <person name="Andreopoulos B."/>
            <person name="Lipzen A."/>
            <person name="Chen C."/>
            <person name="Yan M."/>
            <person name="Daum C."/>
            <person name="Ng V."/>
            <person name="Clum A."/>
            <person name="Steindorff A."/>
            <person name="Ohm R.A."/>
            <person name="Martin F."/>
            <person name="Silar P."/>
            <person name="Natvig D.O."/>
            <person name="Lalanne C."/>
            <person name="Gautier V."/>
            <person name="Ament-Velasquez S.L."/>
            <person name="Kruys A."/>
            <person name="Hutchinson M.I."/>
            <person name="Powell A.J."/>
            <person name="Barry K."/>
            <person name="Miller A.N."/>
            <person name="Grigoriev I.V."/>
            <person name="Debuchy R."/>
            <person name="Gladieux P."/>
            <person name="Hiltunen Thoren M."/>
            <person name="Johannesson H."/>
        </authorList>
    </citation>
    <scope>NUCLEOTIDE SEQUENCE</scope>
    <source>
        <strain evidence="5">PSN293</strain>
    </source>
</reference>
<dbReference type="PANTHER" id="PTHR44229:SF4">
    <property type="entry name" value="15-HYDROXYPROSTAGLANDIN DEHYDROGENASE [NAD(+)]"/>
    <property type="match status" value="1"/>
</dbReference>
<sequence length="303" mass="32683">MKSESKSIIITGGASGIGLAMARYFASQGKGHRICILDIDPLGEKIAAEIEAEFSNVSPSSSHPGGSDRVHVTLKKCDVSSWEDQARVFKEVFGEQGRVDIVMANAGVSEQGMSTMVDLNDDDDDYGEPSKPKLKVLEVNLLGVVYSVKLATHYMKKKKPRLPGTQDDESLGRGGSIICTASNAGLYPFPIAPLYAASKAGVINLVRSLAKPLAGLDIRINALAPATVETNIAGPDKTLFQHMVITPMTTLIRGVEEILSSDETITGQVAEIHGDKVTFRPHHEYVDEDSKENLLVFERLGYA</sequence>
<dbReference type="InterPro" id="IPR036291">
    <property type="entry name" value="NAD(P)-bd_dom_sf"/>
</dbReference>
<comment type="similarity">
    <text evidence="1 4">Belongs to the short-chain dehydrogenases/reductases (SDR) family.</text>
</comment>
<dbReference type="Gene3D" id="3.40.50.720">
    <property type="entry name" value="NAD(P)-binding Rossmann-like Domain"/>
    <property type="match status" value="1"/>
</dbReference>
<gene>
    <name evidence="5" type="ORF">QBC37DRAFT_279589</name>
</gene>
<dbReference type="AlphaFoldDB" id="A0AAN6YCY5"/>
<keyword evidence="6" id="KW-1185">Reference proteome</keyword>
<accession>A0AAN6YCY5</accession>
<dbReference type="EMBL" id="MU858069">
    <property type="protein sequence ID" value="KAK4216315.1"/>
    <property type="molecule type" value="Genomic_DNA"/>
</dbReference>
<evidence type="ECO:0000256" key="1">
    <source>
        <dbReference type="ARBA" id="ARBA00006484"/>
    </source>
</evidence>
<dbReference type="GO" id="GO:0005737">
    <property type="term" value="C:cytoplasm"/>
    <property type="evidence" value="ECO:0007669"/>
    <property type="project" value="TreeGrafter"/>
</dbReference>
<name>A0AAN6YCY5_9PEZI</name>
<dbReference type="SUPFAM" id="SSF51735">
    <property type="entry name" value="NAD(P)-binding Rossmann-fold domains"/>
    <property type="match status" value="1"/>
</dbReference>
<dbReference type="PRINTS" id="PR00080">
    <property type="entry name" value="SDRFAMILY"/>
</dbReference>
<dbReference type="PANTHER" id="PTHR44229">
    <property type="entry name" value="15-HYDROXYPROSTAGLANDIN DEHYDROGENASE [NAD(+)]"/>
    <property type="match status" value="1"/>
</dbReference>
<organism evidence="5 6">
    <name type="scientific">Rhypophila decipiens</name>
    <dbReference type="NCBI Taxonomy" id="261697"/>
    <lineage>
        <taxon>Eukaryota</taxon>
        <taxon>Fungi</taxon>
        <taxon>Dikarya</taxon>
        <taxon>Ascomycota</taxon>
        <taxon>Pezizomycotina</taxon>
        <taxon>Sordariomycetes</taxon>
        <taxon>Sordariomycetidae</taxon>
        <taxon>Sordariales</taxon>
        <taxon>Naviculisporaceae</taxon>
        <taxon>Rhypophila</taxon>
    </lineage>
</organism>
<dbReference type="InterPro" id="IPR020904">
    <property type="entry name" value="Sc_DH/Rdtase_CS"/>
</dbReference>